<dbReference type="InterPro" id="IPR042518">
    <property type="entry name" value="SirC_C"/>
</dbReference>
<evidence type="ECO:0000256" key="5">
    <source>
        <dbReference type="ARBA" id="ARBA00023244"/>
    </source>
</evidence>
<keyword evidence="8" id="KW-1185">Reference proteome</keyword>
<name>A0A3S2X684_9BACI</name>
<comment type="catalytic activity">
    <reaction evidence="6">
        <text>precorrin-2 + NAD(+) = sirohydrochlorin + NADH + 2 H(+)</text>
        <dbReference type="Rhea" id="RHEA:15613"/>
        <dbReference type="ChEBI" id="CHEBI:15378"/>
        <dbReference type="ChEBI" id="CHEBI:57540"/>
        <dbReference type="ChEBI" id="CHEBI:57945"/>
        <dbReference type="ChEBI" id="CHEBI:58351"/>
        <dbReference type="ChEBI" id="CHEBI:58827"/>
        <dbReference type="EC" id="1.3.1.76"/>
    </reaction>
</comment>
<evidence type="ECO:0000313" key="8">
    <source>
        <dbReference type="Proteomes" id="UP000288024"/>
    </source>
</evidence>
<evidence type="ECO:0000256" key="2">
    <source>
        <dbReference type="ARBA" id="ARBA00012400"/>
    </source>
</evidence>
<dbReference type="Gene3D" id="3.40.50.720">
    <property type="entry name" value="NAD(P)-binding Rossmann-like Domain"/>
    <property type="match status" value="1"/>
</dbReference>
<evidence type="ECO:0000313" key="7">
    <source>
        <dbReference type="EMBL" id="RVT58513.1"/>
    </source>
</evidence>
<dbReference type="Pfam" id="PF13241">
    <property type="entry name" value="NAD_binding_7"/>
    <property type="match status" value="1"/>
</dbReference>
<dbReference type="GO" id="GO:0043115">
    <property type="term" value="F:precorrin-2 dehydrogenase activity"/>
    <property type="evidence" value="ECO:0007669"/>
    <property type="project" value="UniProtKB-EC"/>
</dbReference>
<proteinExistence type="predicted"/>
<evidence type="ECO:0000256" key="3">
    <source>
        <dbReference type="ARBA" id="ARBA00023002"/>
    </source>
</evidence>
<dbReference type="EMBL" id="RZTZ01000012">
    <property type="protein sequence ID" value="RVT58513.1"/>
    <property type="molecule type" value="Genomic_DNA"/>
</dbReference>
<dbReference type="UniPathway" id="UPA00262">
    <property type="reaction ID" value="UER00222"/>
</dbReference>
<dbReference type="EC" id="1.3.1.76" evidence="2"/>
<dbReference type="GO" id="GO:0019354">
    <property type="term" value="P:siroheme biosynthetic process"/>
    <property type="evidence" value="ECO:0007669"/>
    <property type="project" value="UniProtKB-UniPathway"/>
</dbReference>
<accession>A0A3S2X684</accession>
<comment type="pathway">
    <text evidence="1">Porphyrin-containing compound metabolism; siroheme biosynthesis; sirohydrochlorin from precorrin-2: step 1/1.</text>
</comment>
<dbReference type="InterPro" id="IPR028161">
    <property type="entry name" value="Met8-like"/>
</dbReference>
<keyword evidence="5" id="KW-0627">Porphyrin biosynthesis</keyword>
<dbReference type="PANTHER" id="PTHR35330:SF1">
    <property type="entry name" value="SIROHEME BIOSYNTHESIS PROTEIN MET8"/>
    <property type="match status" value="1"/>
</dbReference>
<keyword evidence="4" id="KW-0520">NAD</keyword>
<dbReference type="InterPro" id="IPR006367">
    <property type="entry name" value="Sirohaem_synthase_N"/>
</dbReference>
<dbReference type="PANTHER" id="PTHR35330">
    <property type="entry name" value="SIROHEME BIOSYNTHESIS PROTEIN MET8"/>
    <property type="match status" value="1"/>
</dbReference>
<dbReference type="InterPro" id="IPR036291">
    <property type="entry name" value="NAD(P)-bd_dom_sf"/>
</dbReference>
<dbReference type="Proteomes" id="UP000288024">
    <property type="component" value="Unassembled WGS sequence"/>
</dbReference>
<dbReference type="RefSeq" id="WP_127740663.1">
    <property type="nucleotide sequence ID" value="NZ_CAJCKN010000012.1"/>
</dbReference>
<sequence>MFPLMVDMKNKKCVVAGGGSIALRKVRALLEADARITVISPEICPELEELERKGVIAAVKREVTDVDFEGAFFVVAATNNPQTNHTIASKLSDRMLVNDVSAIANGNCHVPASLQRGRLTLSVSTMGASPILARKIKESWAQEYEEDMEEYLDFLFNAREMIKKANLTPADKKGLLEEITDNKYRQSSLLRKDFQRIFQNF</sequence>
<dbReference type="GeneID" id="87619587"/>
<reference evidence="7 8" key="1">
    <citation type="submission" date="2019-01" db="EMBL/GenBank/DDBJ databases">
        <title>Bacillus sp. M5HDSG1-1, whole genome shotgun sequence.</title>
        <authorList>
            <person name="Tuo L."/>
        </authorList>
    </citation>
    <scope>NUCLEOTIDE SEQUENCE [LARGE SCALE GENOMIC DNA]</scope>
    <source>
        <strain evidence="7 8">M5HDSG1-1</strain>
    </source>
</reference>
<protein>
    <recommendedName>
        <fullName evidence="2">precorrin-2 dehydrogenase</fullName>
        <ecNumber evidence="2">1.3.1.76</ecNumber>
    </recommendedName>
</protein>
<evidence type="ECO:0000256" key="4">
    <source>
        <dbReference type="ARBA" id="ARBA00023027"/>
    </source>
</evidence>
<dbReference type="SUPFAM" id="SSF75615">
    <property type="entry name" value="Siroheme synthase middle domains-like"/>
    <property type="match status" value="1"/>
</dbReference>
<dbReference type="GO" id="GO:0004325">
    <property type="term" value="F:ferrochelatase activity"/>
    <property type="evidence" value="ECO:0007669"/>
    <property type="project" value="InterPro"/>
</dbReference>
<gene>
    <name evidence="7" type="ORF">EM808_21555</name>
</gene>
<dbReference type="Pfam" id="PF22440">
    <property type="entry name" value="SirC_C"/>
    <property type="match status" value="1"/>
</dbReference>
<evidence type="ECO:0000256" key="1">
    <source>
        <dbReference type="ARBA" id="ARBA00005010"/>
    </source>
</evidence>
<dbReference type="AlphaFoldDB" id="A0A3S2X684"/>
<dbReference type="Gene3D" id="1.10.8.610">
    <property type="entry name" value="SirC, precorrin-2 dehydrogenase, C-terminal helical domain-like"/>
    <property type="match status" value="1"/>
</dbReference>
<organism evidence="7 8">
    <name type="scientific">Niallia taxi</name>
    <dbReference type="NCBI Taxonomy" id="2499688"/>
    <lineage>
        <taxon>Bacteria</taxon>
        <taxon>Bacillati</taxon>
        <taxon>Bacillota</taxon>
        <taxon>Bacilli</taxon>
        <taxon>Bacillales</taxon>
        <taxon>Bacillaceae</taxon>
        <taxon>Niallia</taxon>
    </lineage>
</organism>
<dbReference type="SUPFAM" id="SSF51735">
    <property type="entry name" value="NAD(P)-binding Rossmann-fold domains"/>
    <property type="match status" value="1"/>
</dbReference>
<comment type="caution">
    <text evidence="7">The sequence shown here is derived from an EMBL/GenBank/DDBJ whole genome shotgun (WGS) entry which is preliminary data.</text>
</comment>
<dbReference type="NCBIfam" id="TIGR01470">
    <property type="entry name" value="cysG_Nterm"/>
    <property type="match status" value="1"/>
</dbReference>
<evidence type="ECO:0000256" key="6">
    <source>
        <dbReference type="ARBA" id="ARBA00047561"/>
    </source>
</evidence>
<keyword evidence="3" id="KW-0560">Oxidoreductase</keyword>